<evidence type="ECO:0000313" key="5">
    <source>
        <dbReference type="Proteomes" id="UP001418222"/>
    </source>
</evidence>
<dbReference type="InterPro" id="IPR008906">
    <property type="entry name" value="HATC_C_dom"/>
</dbReference>
<keyword evidence="5" id="KW-1185">Reference proteome</keyword>
<keyword evidence="1" id="KW-0812">Transmembrane</keyword>
<dbReference type="SUPFAM" id="SSF53098">
    <property type="entry name" value="Ribonuclease H-like"/>
    <property type="match status" value="1"/>
</dbReference>
<feature type="domain" description="hAT-like transposase RNase-H fold" evidence="3">
    <location>
        <begin position="91"/>
        <end position="194"/>
    </location>
</feature>
<dbReference type="GO" id="GO:0003677">
    <property type="term" value="F:DNA binding"/>
    <property type="evidence" value="ECO:0007669"/>
    <property type="project" value="InterPro"/>
</dbReference>
<dbReference type="AlphaFoldDB" id="A0AAP0B4U6"/>
<feature type="domain" description="HAT C-terminal dimerisation" evidence="2">
    <location>
        <begin position="249"/>
        <end position="335"/>
    </location>
</feature>
<feature type="transmembrane region" description="Helical" evidence="1">
    <location>
        <begin position="361"/>
        <end position="379"/>
    </location>
</feature>
<gene>
    <name evidence="4" type="ORF">KSP39_PZI017404</name>
</gene>
<dbReference type="InterPro" id="IPR025525">
    <property type="entry name" value="hAT-like_transposase_RNase-H"/>
</dbReference>
<keyword evidence="1" id="KW-1133">Transmembrane helix</keyword>
<dbReference type="Pfam" id="PF14372">
    <property type="entry name" value="hAT-like_RNase-H"/>
    <property type="match status" value="1"/>
</dbReference>
<dbReference type="EMBL" id="JBBWWQ010000015">
    <property type="protein sequence ID" value="KAK8928487.1"/>
    <property type="molecule type" value="Genomic_DNA"/>
</dbReference>
<reference evidence="4 5" key="1">
    <citation type="journal article" date="2022" name="Nat. Plants">
        <title>Genomes of leafy and leafless Platanthera orchids illuminate the evolution of mycoheterotrophy.</title>
        <authorList>
            <person name="Li M.H."/>
            <person name="Liu K.W."/>
            <person name="Li Z."/>
            <person name="Lu H.C."/>
            <person name="Ye Q.L."/>
            <person name="Zhang D."/>
            <person name="Wang J.Y."/>
            <person name="Li Y.F."/>
            <person name="Zhong Z.M."/>
            <person name="Liu X."/>
            <person name="Yu X."/>
            <person name="Liu D.K."/>
            <person name="Tu X.D."/>
            <person name="Liu B."/>
            <person name="Hao Y."/>
            <person name="Liao X.Y."/>
            <person name="Jiang Y.T."/>
            <person name="Sun W.H."/>
            <person name="Chen J."/>
            <person name="Chen Y.Q."/>
            <person name="Ai Y."/>
            <person name="Zhai J.W."/>
            <person name="Wu S.S."/>
            <person name="Zhou Z."/>
            <person name="Hsiao Y.Y."/>
            <person name="Wu W.L."/>
            <person name="Chen Y.Y."/>
            <person name="Lin Y.F."/>
            <person name="Hsu J.L."/>
            <person name="Li C.Y."/>
            <person name="Wang Z.W."/>
            <person name="Zhao X."/>
            <person name="Zhong W.Y."/>
            <person name="Ma X.K."/>
            <person name="Ma L."/>
            <person name="Huang J."/>
            <person name="Chen G.Z."/>
            <person name="Huang M.Z."/>
            <person name="Huang L."/>
            <person name="Peng D.H."/>
            <person name="Luo Y.B."/>
            <person name="Zou S.Q."/>
            <person name="Chen S.P."/>
            <person name="Lan S."/>
            <person name="Tsai W.C."/>
            <person name="Van de Peer Y."/>
            <person name="Liu Z.J."/>
        </authorList>
    </citation>
    <scope>NUCLEOTIDE SEQUENCE [LARGE SCALE GENOMIC DNA]</scope>
    <source>
        <strain evidence="4">Lor287</strain>
    </source>
</reference>
<keyword evidence="1" id="KW-0472">Membrane</keyword>
<dbReference type="PANTHER" id="PTHR23272:SF161">
    <property type="entry name" value="ZINC FINGER BED DOMAIN-CONTAINING PROTEIN RICESLEEPER 1-LIKE"/>
    <property type="match status" value="1"/>
</dbReference>
<evidence type="ECO:0000259" key="2">
    <source>
        <dbReference type="Pfam" id="PF05699"/>
    </source>
</evidence>
<dbReference type="InterPro" id="IPR012337">
    <property type="entry name" value="RNaseH-like_sf"/>
</dbReference>
<accession>A0AAP0B4U6</accession>
<dbReference type="Proteomes" id="UP001418222">
    <property type="component" value="Unassembled WGS sequence"/>
</dbReference>
<evidence type="ECO:0000313" key="4">
    <source>
        <dbReference type="EMBL" id="KAK8928487.1"/>
    </source>
</evidence>
<comment type="caution">
    <text evidence="4">The sequence shown here is derived from an EMBL/GenBank/DDBJ whole genome shotgun (WGS) entry which is preliminary data.</text>
</comment>
<evidence type="ECO:0000259" key="3">
    <source>
        <dbReference type="Pfam" id="PF14372"/>
    </source>
</evidence>
<dbReference type="PANTHER" id="PTHR23272">
    <property type="entry name" value="BED FINGER-RELATED"/>
    <property type="match status" value="1"/>
</dbReference>
<evidence type="ECO:0000256" key="1">
    <source>
        <dbReference type="SAM" id="Phobius"/>
    </source>
</evidence>
<name>A0AAP0B4U6_9ASPA</name>
<sequence length="391" mass="45838">MRSHQFKVCAEKEKIEYKGSVCLDVSTRWNSTYLMLQVALKFRKVFDRYEDEILEYATDLDNGPPTKEDWENAQLLVIFLEKFYTATKLFSGSAYVTSNSFFEQAFFLEHALITWSASTNIHHKAMALRMKEKFDKYWGNIHKMNILLVIAIVMDPRYKLEYLRHCYEIFFRSESVEQLLAKILEVMRTLYDYYKNIFAKYSTTTSTTENFISTGTLPNPTMEKPLDEMIRLSFLQKKKARLNNSNMNELDIYLKEELVCEGDDLSKKFDILSWWKVNSTKYKILSLLARDILAIPVSTVASESAFSTGGRVLDRFRSSLSPKIVEGLVCTQDWFRASPHPMQIEEDLHQIEELENGIINSYFYLIILCYAYLGFNFFLKLQQLFVPNKSF</sequence>
<organism evidence="4 5">
    <name type="scientific">Platanthera zijinensis</name>
    <dbReference type="NCBI Taxonomy" id="2320716"/>
    <lineage>
        <taxon>Eukaryota</taxon>
        <taxon>Viridiplantae</taxon>
        <taxon>Streptophyta</taxon>
        <taxon>Embryophyta</taxon>
        <taxon>Tracheophyta</taxon>
        <taxon>Spermatophyta</taxon>
        <taxon>Magnoliopsida</taxon>
        <taxon>Liliopsida</taxon>
        <taxon>Asparagales</taxon>
        <taxon>Orchidaceae</taxon>
        <taxon>Orchidoideae</taxon>
        <taxon>Orchideae</taxon>
        <taxon>Orchidinae</taxon>
        <taxon>Platanthera</taxon>
    </lineage>
</organism>
<protein>
    <recommendedName>
        <fullName evidence="6">Transposase</fullName>
    </recommendedName>
</protein>
<evidence type="ECO:0008006" key="6">
    <source>
        <dbReference type="Google" id="ProtNLM"/>
    </source>
</evidence>
<dbReference type="GO" id="GO:0046983">
    <property type="term" value="F:protein dimerization activity"/>
    <property type="evidence" value="ECO:0007669"/>
    <property type="project" value="InterPro"/>
</dbReference>
<dbReference type="Pfam" id="PF05699">
    <property type="entry name" value="Dimer_Tnp_hAT"/>
    <property type="match status" value="1"/>
</dbReference>
<proteinExistence type="predicted"/>